<reference evidence="2 3" key="1">
    <citation type="submission" date="2011-08" db="EMBL/GenBank/DDBJ databases">
        <authorList>
            <person name="Weinstock G."/>
            <person name="Sodergren E."/>
            <person name="Clifton S."/>
            <person name="Fulton L."/>
            <person name="Fulton B."/>
            <person name="Courtney L."/>
            <person name="Fronick C."/>
            <person name="Harrison M."/>
            <person name="Strong C."/>
            <person name="Farmer C."/>
            <person name="Delahaunty K."/>
            <person name="Markovic C."/>
            <person name="Hall O."/>
            <person name="Minx P."/>
            <person name="Tomlinson C."/>
            <person name="Mitreva M."/>
            <person name="Hou S."/>
            <person name="Chen J."/>
            <person name="Wollam A."/>
            <person name="Pepin K.H."/>
            <person name="Johnson M."/>
            <person name="Bhonagiri V."/>
            <person name="Zhang X."/>
            <person name="Suruliraj S."/>
            <person name="Warren W."/>
            <person name="Chinwalla A."/>
            <person name="Mardis E.R."/>
            <person name="Wilson R.K."/>
        </authorList>
    </citation>
    <scope>NUCLEOTIDE SEQUENCE [LARGE SCALE GENOMIC DNA]</scope>
    <source>
        <strain evidence="2 3">ATCC 51873</strain>
    </source>
</reference>
<accession>G9YCR6</accession>
<evidence type="ECO:0000313" key="2">
    <source>
        <dbReference type="EMBL" id="EHM38274.1"/>
    </source>
</evidence>
<dbReference type="InterPro" id="IPR009576">
    <property type="entry name" value="Biofilm_formation_YgiB"/>
</dbReference>
<dbReference type="AlphaFoldDB" id="G9YCR6"/>
<evidence type="ECO:0000313" key="3">
    <source>
        <dbReference type="Proteomes" id="UP000005959"/>
    </source>
</evidence>
<evidence type="ECO:0008006" key="4">
    <source>
        <dbReference type="Google" id="ProtNLM"/>
    </source>
</evidence>
<keyword evidence="1" id="KW-0472">Membrane</keyword>
<dbReference type="RefSeq" id="WP_004096335.1">
    <property type="nucleotide sequence ID" value="NZ_JH417554.1"/>
</dbReference>
<gene>
    <name evidence="2" type="ORF">HMPREF0454_04394</name>
</gene>
<dbReference type="HOGENOM" id="CLU_1208395_0_0_6"/>
<keyword evidence="1" id="KW-0812">Transmembrane</keyword>
<name>G9YCR6_HAFAL</name>
<feature type="transmembrane region" description="Helical" evidence="1">
    <location>
        <begin position="18"/>
        <end position="36"/>
    </location>
</feature>
<evidence type="ECO:0000256" key="1">
    <source>
        <dbReference type="SAM" id="Phobius"/>
    </source>
</evidence>
<keyword evidence="1" id="KW-1133">Transmembrane helix</keyword>
<comment type="caution">
    <text evidence="2">The sequence shown here is derived from an EMBL/GenBank/DDBJ whole genome shotgun (WGS) entry which is preliminary data.</text>
</comment>
<dbReference type="Pfam" id="PF06693">
    <property type="entry name" value="DUF1190"/>
    <property type="match status" value="1"/>
</dbReference>
<sequence length="229" mass="26323">MKRTKHIHKERFRKKRIFWHYSFIFTGVLSVGFFLTRCDTPSTETTKEYLSRPFTSAVDCYSNSDFSYDQCSKLKEQSINDAIQNSKNYKNKSDCENDYPDTECDIAQTGTPSAHYYPYPNYFGYNHNSSQGKAFYSQGTTNENFRSLSGEKFNPKISGVALTKTSTFVRLAHPVIINNETVWHLLLACTSTATRKELKIFSYLASVLNSYDPQRIAGIKDYAEFMALL</sequence>
<protein>
    <recommendedName>
        <fullName evidence="4">DUF1190 domain-containing protein</fullName>
    </recommendedName>
</protein>
<dbReference type="Proteomes" id="UP000005959">
    <property type="component" value="Unassembled WGS sequence"/>
</dbReference>
<dbReference type="EMBL" id="AGCI01000105">
    <property type="protein sequence ID" value="EHM38274.1"/>
    <property type="molecule type" value="Genomic_DNA"/>
</dbReference>
<organism evidence="2 3">
    <name type="scientific">Hafnia alvei ATCC 51873</name>
    <dbReference type="NCBI Taxonomy" id="1002364"/>
    <lineage>
        <taxon>Bacteria</taxon>
        <taxon>Pseudomonadati</taxon>
        <taxon>Pseudomonadota</taxon>
        <taxon>Gammaproteobacteria</taxon>
        <taxon>Enterobacterales</taxon>
        <taxon>Hafniaceae</taxon>
        <taxon>Hafnia</taxon>
    </lineage>
</organism>
<proteinExistence type="predicted"/>
<dbReference type="PATRIC" id="fig|1002364.3.peg.3950"/>